<comment type="similarity">
    <text evidence="1 4 5">Belongs to the bacterial ribosomal protein bL17 family.</text>
</comment>
<protein>
    <recommendedName>
        <fullName evidence="4">Large ribosomal subunit protein bL17</fullName>
    </recommendedName>
</protein>
<evidence type="ECO:0000256" key="4">
    <source>
        <dbReference type="HAMAP-Rule" id="MF_01368"/>
    </source>
</evidence>
<keyword evidence="7" id="KW-1185">Reference proteome</keyword>
<dbReference type="InterPro" id="IPR036373">
    <property type="entry name" value="Ribosomal_bL17_sf"/>
</dbReference>
<dbReference type="GO" id="GO:0003735">
    <property type="term" value="F:structural constituent of ribosome"/>
    <property type="evidence" value="ECO:0007669"/>
    <property type="project" value="InterPro"/>
</dbReference>
<reference evidence="7" key="1">
    <citation type="journal article" date="2010" name="Stand. Genomic Sci.">
        <title>Complete genome sequence of 'Thermobaculum terrenum' type strain (YNP1).</title>
        <authorList>
            <person name="Kiss H."/>
            <person name="Cleland D."/>
            <person name="Lapidus A."/>
            <person name="Lucas S."/>
            <person name="Glavina Del Rio T."/>
            <person name="Nolan M."/>
            <person name="Tice H."/>
            <person name="Han C."/>
            <person name="Goodwin L."/>
            <person name="Pitluck S."/>
            <person name="Liolios K."/>
            <person name="Ivanova N."/>
            <person name="Mavromatis K."/>
            <person name="Ovchinnikova G."/>
            <person name="Pati A."/>
            <person name="Chen A."/>
            <person name="Palaniappan K."/>
            <person name="Land M."/>
            <person name="Hauser L."/>
            <person name="Chang Y."/>
            <person name="Jeffries C."/>
            <person name="Lu M."/>
            <person name="Brettin T."/>
            <person name="Detter J."/>
            <person name="Goker M."/>
            <person name="Tindall B."/>
            <person name="Beck B."/>
            <person name="McDermott T."/>
            <person name="Woyke T."/>
            <person name="Bristow J."/>
            <person name="Eisen J."/>
            <person name="Markowitz V."/>
            <person name="Hugenholtz P."/>
            <person name="Kyrpides N."/>
            <person name="Klenk H."/>
            <person name="Cheng J."/>
        </authorList>
    </citation>
    <scope>NUCLEOTIDE SEQUENCE [LARGE SCALE GENOMIC DNA]</scope>
    <source>
        <strain evidence="7">ATCC BAA-798 / YNP1</strain>
    </source>
</reference>
<dbReference type="AlphaFoldDB" id="D1CFF4"/>
<comment type="subunit">
    <text evidence="4">Part of the 50S ribosomal subunit. Contacts protein L32.</text>
</comment>
<dbReference type="OrthoDB" id="9809073at2"/>
<dbReference type="Gene3D" id="3.90.1030.10">
    <property type="entry name" value="Ribosomal protein L17"/>
    <property type="match status" value="1"/>
</dbReference>
<accession>D1CFF4</accession>
<dbReference type="HAMAP" id="MF_01368">
    <property type="entry name" value="Ribosomal_bL17"/>
    <property type="match status" value="1"/>
</dbReference>
<evidence type="ECO:0000256" key="5">
    <source>
        <dbReference type="RuleBase" id="RU000660"/>
    </source>
</evidence>
<dbReference type="EMBL" id="CP001825">
    <property type="protein sequence ID" value="ACZ41660.1"/>
    <property type="molecule type" value="Genomic_DNA"/>
</dbReference>
<dbReference type="Proteomes" id="UP000000323">
    <property type="component" value="Chromosome 1"/>
</dbReference>
<dbReference type="PANTHER" id="PTHR14413:SF16">
    <property type="entry name" value="LARGE RIBOSOMAL SUBUNIT PROTEIN BL17M"/>
    <property type="match status" value="1"/>
</dbReference>
<proteinExistence type="inferred from homology"/>
<evidence type="ECO:0000256" key="2">
    <source>
        <dbReference type="ARBA" id="ARBA00022980"/>
    </source>
</evidence>
<evidence type="ECO:0000256" key="3">
    <source>
        <dbReference type="ARBA" id="ARBA00023274"/>
    </source>
</evidence>
<dbReference type="GO" id="GO:0006412">
    <property type="term" value="P:translation"/>
    <property type="evidence" value="ECO:0007669"/>
    <property type="project" value="UniProtKB-UniRule"/>
</dbReference>
<dbReference type="SUPFAM" id="SSF64263">
    <property type="entry name" value="Prokaryotic ribosomal protein L17"/>
    <property type="match status" value="1"/>
</dbReference>
<dbReference type="PANTHER" id="PTHR14413">
    <property type="entry name" value="RIBOSOMAL PROTEIN L17"/>
    <property type="match status" value="1"/>
</dbReference>
<dbReference type="Pfam" id="PF01196">
    <property type="entry name" value="Ribosomal_L17"/>
    <property type="match status" value="1"/>
</dbReference>
<organism evidence="6 7">
    <name type="scientific">Thermobaculum terrenum (strain ATCC BAA-798 / CCMEE 7001 / YNP1)</name>
    <dbReference type="NCBI Taxonomy" id="525904"/>
    <lineage>
        <taxon>Bacteria</taxon>
        <taxon>Bacillati</taxon>
        <taxon>Chloroflexota</taxon>
        <taxon>Chloroflexia</taxon>
        <taxon>Candidatus Thermobaculales</taxon>
        <taxon>Candidatus Thermobaculaceae</taxon>
        <taxon>Thermobaculum</taxon>
    </lineage>
</organism>
<name>D1CFF4_THET1</name>
<dbReference type="eggNOG" id="COG0203">
    <property type="taxonomic scope" value="Bacteria"/>
</dbReference>
<keyword evidence="3 4" id="KW-0687">Ribonucleoprotein</keyword>
<gene>
    <name evidence="4" type="primary">rplQ</name>
    <name evidence="6" type="ordered locus">Tter_0743</name>
</gene>
<evidence type="ECO:0000313" key="6">
    <source>
        <dbReference type="EMBL" id="ACZ41660.1"/>
    </source>
</evidence>
<sequence>MRHRVAGSQKFGRRPDERAAMLKNLTVSLIKHDKVRTTLAKAQAVRRIVEPLITLSLEDTPHNRRLAESRLGDRIAVAKLFDDIGPRMSGRNGGYTRIYKLGNRQGDGAPMAVIEIIE</sequence>
<evidence type="ECO:0000313" key="7">
    <source>
        <dbReference type="Proteomes" id="UP000000323"/>
    </source>
</evidence>
<dbReference type="InterPro" id="IPR000456">
    <property type="entry name" value="Ribosomal_bL17"/>
</dbReference>
<dbReference type="NCBIfam" id="TIGR00059">
    <property type="entry name" value="L17"/>
    <property type="match status" value="1"/>
</dbReference>
<dbReference type="STRING" id="525904.Tter_0743"/>
<evidence type="ECO:0000256" key="1">
    <source>
        <dbReference type="ARBA" id="ARBA00008777"/>
    </source>
</evidence>
<dbReference type="KEGG" id="ttr:Tter_0743"/>
<dbReference type="RefSeq" id="WP_012874695.1">
    <property type="nucleotide sequence ID" value="NC_013525.1"/>
</dbReference>
<dbReference type="GO" id="GO:0022625">
    <property type="term" value="C:cytosolic large ribosomal subunit"/>
    <property type="evidence" value="ECO:0007669"/>
    <property type="project" value="TreeGrafter"/>
</dbReference>
<keyword evidence="2 4" id="KW-0689">Ribosomal protein</keyword>
<dbReference type="HOGENOM" id="CLU_074407_2_0_0"/>